<keyword evidence="4" id="KW-1185">Reference proteome</keyword>
<dbReference type="RefSeq" id="WP_274203738.1">
    <property type="nucleotide sequence ID" value="NZ_JAQZAO010000020.1"/>
</dbReference>
<dbReference type="Proteomes" id="UP001300763">
    <property type="component" value="Unassembled WGS sequence"/>
</dbReference>
<gene>
    <name evidence="3" type="ORF">PGB27_28030</name>
</gene>
<feature type="region of interest" description="Disordered" evidence="1">
    <location>
        <begin position="271"/>
        <end position="343"/>
    </location>
</feature>
<evidence type="ECO:0000313" key="3">
    <source>
        <dbReference type="EMBL" id="MDD7969210.1"/>
    </source>
</evidence>
<feature type="compositionally biased region" description="Low complexity" evidence="1">
    <location>
        <begin position="131"/>
        <end position="154"/>
    </location>
</feature>
<reference evidence="3 4" key="1">
    <citation type="submission" date="2023-02" db="EMBL/GenBank/DDBJ databases">
        <title>Genome sequencing required for Actinomycetospora new species description.</title>
        <authorList>
            <person name="Saimee Y."/>
            <person name="Duangmal K."/>
        </authorList>
    </citation>
    <scope>NUCLEOTIDE SEQUENCE [LARGE SCALE GENOMIC DNA]</scope>
    <source>
        <strain evidence="3 4">DW7H6</strain>
    </source>
</reference>
<evidence type="ECO:0000256" key="2">
    <source>
        <dbReference type="SAM" id="SignalP"/>
    </source>
</evidence>
<feature type="signal peptide" evidence="2">
    <location>
        <begin position="1"/>
        <end position="31"/>
    </location>
</feature>
<evidence type="ECO:0000256" key="1">
    <source>
        <dbReference type="SAM" id="MobiDB-lite"/>
    </source>
</evidence>
<feature type="chain" id="PRO_5047216553" evidence="2">
    <location>
        <begin position="32"/>
        <end position="343"/>
    </location>
</feature>
<organism evidence="3 4">
    <name type="scientific">Actinomycetospora lemnae</name>
    <dbReference type="NCBI Taxonomy" id="3019891"/>
    <lineage>
        <taxon>Bacteria</taxon>
        <taxon>Bacillati</taxon>
        <taxon>Actinomycetota</taxon>
        <taxon>Actinomycetes</taxon>
        <taxon>Pseudonocardiales</taxon>
        <taxon>Pseudonocardiaceae</taxon>
        <taxon>Actinomycetospora</taxon>
    </lineage>
</organism>
<dbReference type="EMBL" id="JAQZAO010000020">
    <property type="protein sequence ID" value="MDD7969210.1"/>
    <property type="molecule type" value="Genomic_DNA"/>
</dbReference>
<feature type="region of interest" description="Disordered" evidence="1">
    <location>
        <begin position="101"/>
        <end position="154"/>
    </location>
</feature>
<evidence type="ECO:0000313" key="4">
    <source>
        <dbReference type="Proteomes" id="UP001300763"/>
    </source>
</evidence>
<comment type="caution">
    <text evidence="3">The sequence shown here is derived from an EMBL/GenBank/DDBJ whole genome shotgun (WGS) entry which is preliminary data.</text>
</comment>
<proteinExistence type="predicted"/>
<feature type="compositionally biased region" description="Acidic residues" evidence="1">
    <location>
        <begin position="300"/>
        <end position="327"/>
    </location>
</feature>
<accession>A0ABT5T269</accession>
<sequence>MALRAPRLLTAALAGGVLTGSLLLGAGSALAAPAAPAADDVVEARCGDTVRAEPGQTVKVIPDLGLPIVREVTRGMEPITKLVGGLLCRVQVQVVEPVSEQVAQAAPPLRPATDQLSRSAGAVLDPEPQEAPTSASRAARTPAPAAAAPAPTLTPQQAAAAAPAFAPAFGALPSSFLRSASGPAPGLRALDPNALLGSAFPGLRAGAPAYLGYDPASAVTTASQVQALPVDGLSDGGVGVPALIAVLALSGVAAFTVRRLVLGKAAVASSVSSAAAPEDETGASDGVTDATRAVGTAEDREVDEAEDTDETDADETDADETDADATDADAVRTPAVGRTPVPA</sequence>
<protein>
    <submittedName>
        <fullName evidence="3">Uncharacterized protein</fullName>
    </submittedName>
</protein>
<keyword evidence="2" id="KW-0732">Signal</keyword>
<name>A0ABT5T269_9PSEU</name>